<dbReference type="AlphaFoldDB" id="A0A6J6DYV9"/>
<sequence>MSLRFLAVGSSDPGVVRSHNEDSGLISPRLLAVADGMGGHAAGEIASTTIIRELAAVAVKGALADNNLVRAIERTKVALADLSKSDQSRAGLGTTVSAVAINENKIIVVHVGDSRVYRYRNGSLMSLTRDHTYVQTLLDVGEISEAEAKVHPKRSLLTQAVDAQSNISPDVTEVEVEPGDRLLVCSDGLSGVVEPDVMLRALQKDRDSAVSDLVAAAQAAGAPDNVTVIVADLVSTTQAADARGVTIIGAAAEGAPTVKVPRHFGFNPIVVVAVVSLIIAASGFGLQRWWAGQWQVAAQDGVVVVNQGISQEIFGLKLYRTPLVSKIPTTSLPLFEQQQLERGVIVESLDQAEQTLQQLAERSVTCNTDPNSCLP</sequence>
<dbReference type="InterPro" id="IPR015655">
    <property type="entry name" value="PP2C"/>
</dbReference>
<dbReference type="SMART" id="SM00331">
    <property type="entry name" value="PP2C_SIG"/>
    <property type="match status" value="1"/>
</dbReference>
<keyword evidence="1" id="KW-0472">Membrane</keyword>
<dbReference type="Pfam" id="PF13672">
    <property type="entry name" value="PP2C_2"/>
    <property type="match status" value="1"/>
</dbReference>
<keyword evidence="1" id="KW-0812">Transmembrane</keyword>
<evidence type="ECO:0000313" key="3">
    <source>
        <dbReference type="EMBL" id="CAB4566268.1"/>
    </source>
</evidence>
<evidence type="ECO:0000259" key="2">
    <source>
        <dbReference type="PROSITE" id="PS51746"/>
    </source>
</evidence>
<name>A0A6J6DYV9_9ZZZZ</name>
<dbReference type="GO" id="GO:0004722">
    <property type="term" value="F:protein serine/threonine phosphatase activity"/>
    <property type="evidence" value="ECO:0007669"/>
    <property type="project" value="InterPro"/>
</dbReference>
<feature type="transmembrane region" description="Helical" evidence="1">
    <location>
        <begin position="266"/>
        <end position="286"/>
    </location>
</feature>
<dbReference type="PROSITE" id="PS51746">
    <property type="entry name" value="PPM_2"/>
    <property type="match status" value="1"/>
</dbReference>
<gene>
    <name evidence="3" type="ORF">UFOPK1726_00005</name>
</gene>
<accession>A0A6J6DYV9</accession>
<dbReference type="InterPro" id="IPR001932">
    <property type="entry name" value="PPM-type_phosphatase-like_dom"/>
</dbReference>
<keyword evidence="1" id="KW-1133">Transmembrane helix</keyword>
<proteinExistence type="predicted"/>
<dbReference type="InterPro" id="IPR036457">
    <property type="entry name" value="PPM-type-like_dom_sf"/>
</dbReference>
<feature type="domain" description="PPM-type phosphatase" evidence="2">
    <location>
        <begin position="6"/>
        <end position="233"/>
    </location>
</feature>
<dbReference type="CDD" id="cd00143">
    <property type="entry name" value="PP2Cc"/>
    <property type="match status" value="1"/>
</dbReference>
<dbReference type="SMART" id="SM00332">
    <property type="entry name" value="PP2Cc"/>
    <property type="match status" value="1"/>
</dbReference>
<organism evidence="3">
    <name type="scientific">freshwater metagenome</name>
    <dbReference type="NCBI Taxonomy" id="449393"/>
    <lineage>
        <taxon>unclassified sequences</taxon>
        <taxon>metagenomes</taxon>
        <taxon>ecological metagenomes</taxon>
    </lineage>
</organism>
<dbReference type="SUPFAM" id="SSF81606">
    <property type="entry name" value="PP2C-like"/>
    <property type="match status" value="1"/>
</dbReference>
<dbReference type="Gene3D" id="3.60.40.10">
    <property type="entry name" value="PPM-type phosphatase domain"/>
    <property type="match status" value="1"/>
</dbReference>
<reference evidence="3" key="1">
    <citation type="submission" date="2020-05" db="EMBL/GenBank/DDBJ databases">
        <authorList>
            <person name="Chiriac C."/>
            <person name="Salcher M."/>
            <person name="Ghai R."/>
            <person name="Kavagutti S V."/>
        </authorList>
    </citation>
    <scope>NUCLEOTIDE SEQUENCE</scope>
</reference>
<dbReference type="PANTHER" id="PTHR47992">
    <property type="entry name" value="PROTEIN PHOSPHATASE"/>
    <property type="match status" value="1"/>
</dbReference>
<protein>
    <submittedName>
        <fullName evidence="3">Unannotated protein</fullName>
    </submittedName>
</protein>
<evidence type="ECO:0000256" key="1">
    <source>
        <dbReference type="SAM" id="Phobius"/>
    </source>
</evidence>
<dbReference type="EMBL" id="CAEZTT010000001">
    <property type="protein sequence ID" value="CAB4566268.1"/>
    <property type="molecule type" value="Genomic_DNA"/>
</dbReference>